<proteinExistence type="predicted"/>
<comment type="caution">
    <text evidence="8">The sequence shown here is derived from an EMBL/GenBank/DDBJ whole genome shotgun (WGS) entry which is preliminary data.</text>
</comment>
<dbReference type="RefSeq" id="XP_024406587.1">
    <property type="nucleotide sequence ID" value="XM_024548771.1"/>
</dbReference>
<dbReference type="CDD" id="cd12148">
    <property type="entry name" value="fungal_TF_MHR"/>
    <property type="match status" value="1"/>
</dbReference>
<keyword evidence="4" id="KW-0804">Transcription</keyword>
<keyword evidence="3" id="KW-0238">DNA-binding</keyword>
<feature type="region of interest" description="Disordered" evidence="6">
    <location>
        <begin position="1"/>
        <end position="60"/>
    </location>
</feature>
<feature type="compositionally biased region" description="Low complexity" evidence="6">
    <location>
        <begin position="43"/>
        <end position="59"/>
    </location>
</feature>
<evidence type="ECO:0000256" key="5">
    <source>
        <dbReference type="ARBA" id="ARBA00023242"/>
    </source>
</evidence>
<keyword evidence="2" id="KW-0805">Transcription regulation</keyword>
<keyword evidence="1" id="KW-0862">Zinc</keyword>
<dbReference type="STRING" id="398673.A0A2P5A0L8"/>
<dbReference type="GeneID" id="29984910"/>
<dbReference type="Pfam" id="PF04082">
    <property type="entry name" value="Fungal_trans"/>
    <property type="match status" value="1"/>
</dbReference>
<dbReference type="PANTHER" id="PTHR47171">
    <property type="entry name" value="FARA-RELATED"/>
    <property type="match status" value="1"/>
</dbReference>
<evidence type="ECO:0000256" key="4">
    <source>
        <dbReference type="ARBA" id="ARBA00023163"/>
    </source>
</evidence>
<feature type="compositionally biased region" description="Polar residues" evidence="6">
    <location>
        <begin position="1"/>
        <end position="10"/>
    </location>
</feature>
<feature type="domain" description="Xylanolytic transcriptional activator regulatory" evidence="7">
    <location>
        <begin position="220"/>
        <end position="291"/>
    </location>
</feature>
<name>A0A2P5A0L8_9HYPO</name>
<evidence type="ECO:0000256" key="6">
    <source>
        <dbReference type="SAM" id="MobiDB-lite"/>
    </source>
</evidence>
<evidence type="ECO:0000313" key="9">
    <source>
        <dbReference type="Proteomes" id="UP000054821"/>
    </source>
</evidence>
<dbReference type="AlphaFoldDB" id="A0A2P5A0L8"/>
<protein>
    <recommendedName>
        <fullName evidence="7">Xylanolytic transcriptional activator regulatory domain-containing protein</fullName>
    </recommendedName>
</protein>
<gene>
    <name evidence="8" type="ORF">TGAM01_v201473</name>
</gene>
<evidence type="ECO:0000259" key="7">
    <source>
        <dbReference type="SMART" id="SM00906"/>
    </source>
</evidence>
<dbReference type="PANTHER" id="PTHR47171:SF3">
    <property type="entry name" value="FARA-RELATED"/>
    <property type="match status" value="1"/>
</dbReference>
<evidence type="ECO:0000313" key="8">
    <source>
        <dbReference type="EMBL" id="PON30106.1"/>
    </source>
</evidence>
<evidence type="ECO:0000256" key="3">
    <source>
        <dbReference type="ARBA" id="ARBA00023125"/>
    </source>
</evidence>
<dbReference type="EMBL" id="JPDN02000003">
    <property type="protein sequence ID" value="PON30106.1"/>
    <property type="molecule type" value="Genomic_DNA"/>
</dbReference>
<dbReference type="InterPro" id="IPR052073">
    <property type="entry name" value="Amide_Lactam_Regulators"/>
</dbReference>
<evidence type="ECO:0000256" key="1">
    <source>
        <dbReference type="ARBA" id="ARBA00022833"/>
    </source>
</evidence>
<dbReference type="InterPro" id="IPR007219">
    <property type="entry name" value="XnlR_reg_dom"/>
</dbReference>
<evidence type="ECO:0000256" key="2">
    <source>
        <dbReference type="ARBA" id="ARBA00023015"/>
    </source>
</evidence>
<dbReference type="GO" id="GO:0006351">
    <property type="term" value="P:DNA-templated transcription"/>
    <property type="evidence" value="ECO:0007669"/>
    <property type="project" value="InterPro"/>
</dbReference>
<sequence>MSKLPTSATDLQRRSCRSKKKAAYRNHWQESPTINAQEEPGLSSPASSNSRAANTSVTALPASQSNHEFRIHCSTGLLYDDSAAYTAPGGNQKDFPSGTCSIQGSVSESVNAIALPRPTLLKAWFAAYMTNTSHYCPVVDVKDVLGPEGASKSLNLAVCMVGNIMRHDPDGPQVAVDFYQQLKLFLATGGEVDAISTLKAICLASCLSIEPSSPIRLHGPLYWTSAGISLALQIGLHREATYKNRKDTSHLRRIFWYLRNSDAFLTACWGRPRLLRCNDYDTKPPEAEDFDNPGLDSLIFIETTKLCDILEFLSDYFAEQQGAATSLISMGDALVDWIKHLPPELCLYDRDGHRKLYSRPVSELFIQYFVTIILGQLPRQKQKEHLPPPSISSFVAASCAVELYDEINCRDDSVSLLPMHGQGFKHKGRGEAAEDDWSASFGPGTYARKIWRR</sequence>
<reference evidence="8 9" key="1">
    <citation type="journal article" date="2016" name="Genome Announc.">
        <title>Draft Whole-Genome Sequence of Trichoderma gamsii T6085, a Promising Biocontrol Agent of Fusarium Head Blight on Wheat.</title>
        <authorList>
            <person name="Baroncelli R."/>
            <person name="Zapparata A."/>
            <person name="Piaggeschi G."/>
            <person name="Sarrocco S."/>
            <person name="Vannacci G."/>
        </authorList>
    </citation>
    <scope>NUCLEOTIDE SEQUENCE [LARGE SCALE GENOMIC DNA]</scope>
    <source>
        <strain evidence="8 9">T6085</strain>
    </source>
</reference>
<dbReference type="SMART" id="SM00906">
    <property type="entry name" value="Fungal_trans"/>
    <property type="match status" value="1"/>
</dbReference>
<dbReference type="Proteomes" id="UP000054821">
    <property type="component" value="Unassembled WGS sequence"/>
</dbReference>
<organism evidence="8 9">
    <name type="scientific">Trichoderma gamsii</name>
    <dbReference type="NCBI Taxonomy" id="398673"/>
    <lineage>
        <taxon>Eukaryota</taxon>
        <taxon>Fungi</taxon>
        <taxon>Dikarya</taxon>
        <taxon>Ascomycota</taxon>
        <taxon>Pezizomycotina</taxon>
        <taxon>Sordariomycetes</taxon>
        <taxon>Hypocreomycetidae</taxon>
        <taxon>Hypocreales</taxon>
        <taxon>Hypocreaceae</taxon>
        <taxon>Trichoderma</taxon>
    </lineage>
</organism>
<dbReference type="GO" id="GO:0003677">
    <property type="term" value="F:DNA binding"/>
    <property type="evidence" value="ECO:0007669"/>
    <property type="project" value="UniProtKB-KW"/>
</dbReference>
<feature type="compositionally biased region" description="Basic residues" evidence="6">
    <location>
        <begin position="14"/>
        <end position="24"/>
    </location>
</feature>
<keyword evidence="9" id="KW-1185">Reference proteome</keyword>
<keyword evidence="5" id="KW-0539">Nucleus</keyword>
<dbReference type="GO" id="GO:0008270">
    <property type="term" value="F:zinc ion binding"/>
    <property type="evidence" value="ECO:0007669"/>
    <property type="project" value="InterPro"/>
</dbReference>
<accession>A0A2P5A0L8</accession>